<dbReference type="PANTHER" id="PTHR43976">
    <property type="entry name" value="SHORT CHAIN DEHYDROGENASE"/>
    <property type="match status" value="1"/>
</dbReference>
<dbReference type="InterPro" id="IPR057326">
    <property type="entry name" value="KR_dom"/>
</dbReference>
<proteinExistence type="inferred from homology"/>
<keyword evidence="2" id="KW-0560">Oxidoreductase</keyword>
<evidence type="ECO:0000256" key="2">
    <source>
        <dbReference type="ARBA" id="ARBA00023002"/>
    </source>
</evidence>
<dbReference type="InterPro" id="IPR002347">
    <property type="entry name" value="SDR_fam"/>
</dbReference>
<feature type="domain" description="Ketoreductase" evidence="4">
    <location>
        <begin position="2"/>
        <end position="185"/>
    </location>
</feature>
<dbReference type="PANTHER" id="PTHR43976:SF16">
    <property type="entry name" value="SHORT-CHAIN DEHYDROGENASE_REDUCTASE FAMILY PROTEIN"/>
    <property type="match status" value="1"/>
</dbReference>
<dbReference type="GO" id="GO:0016491">
    <property type="term" value="F:oxidoreductase activity"/>
    <property type="evidence" value="ECO:0007669"/>
    <property type="project" value="UniProtKB-KW"/>
</dbReference>
<dbReference type="InterPro" id="IPR020904">
    <property type="entry name" value="Sc_DH/Rdtase_CS"/>
</dbReference>
<gene>
    <name evidence="5" type="ORF">HDF14_000681</name>
</gene>
<dbReference type="PRINTS" id="PR00081">
    <property type="entry name" value="GDHRDH"/>
</dbReference>
<name>A0A9X0QB17_9BACT</name>
<dbReference type="EMBL" id="JACHEB010000001">
    <property type="protein sequence ID" value="MBB5327087.1"/>
    <property type="molecule type" value="Genomic_DNA"/>
</dbReference>
<dbReference type="PROSITE" id="PS00061">
    <property type="entry name" value="ADH_SHORT"/>
    <property type="match status" value="1"/>
</dbReference>
<dbReference type="Proteomes" id="UP000535182">
    <property type="component" value="Unassembled WGS sequence"/>
</dbReference>
<protein>
    <submittedName>
        <fullName evidence="5">NAD(P)-dependent dehydrogenase (Short-subunit alcohol dehydrogenase family)</fullName>
    </submittedName>
</protein>
<organism evidence="5 6">
    <name type="scientific">Tunturiibacter gelidiferens</name>
    <dbReference type="NCBI Taxonomy" id="3069689"/>
    <lineage>
        <taxon>Bacteria</taxon>
        <taxon>Pseudomonadati</taxon>
        <taxon>Acidobacteriota</taxon>
        <taxon>Terriglobia</taxon>
        <taxon>Terriglobales</taxon>
        <taxon>Acidobacteriaceae</taxon>
        <taxon>Tunturiibacter</taxon>
    </lineage>
</organism>
<dbReference type="RefSeq" id="WP_183973446.1">
    <property type="nucleotide sequence ID" value="NZ_JACHEB010000001.1"/>
</dbReference>
<dbReference type="Gene3D" id="3.40.50.720">
    <property type="entry name" value="NAD(P)-binding Rossmann-like Domain"/>
    <property type="match status" value="1"/>
</dbReference>
<reference evidence="5 6" key="1">
    <citation type="submission" date="2020-08" db="EMBL/GenBank/DDBJ databases">
        <title>Genomic Encyclopedia of Type Strains, Phase IV (KMG-V): Genome sequencing to study the core and pangenomes of soil and plant-associated prokaryotes.</title>
        <authorList>
            <person name="Whitman W."/>
        </authorList>
    </citation>
    <scope>NUCLEOTIDE SEQUENCE [LARGE SCALE GENOMIC DNA]</scope>
    <source>
        <strain evidence="5 6">X5P2</strain>
    </source>
</reference>
<dbReference type="InterPro" id="IPR036291">
    <property type="entry name" value="NAD(P)-bd_dom_sf"/>
</dbReference>
<sequence>MASVLITGTSKGIGLETALAFARTGHQVHATMRNPAQSPALAEAAAKEKLPILITQMDVDSDTSVRDEIATILKDYGPIDVLVNNAGVEAIGSVEELPLSNFRSVMETNYFGVIRCVQAVVPSMRQRRSGCIINVSSVSGRISCPPMTAYCASKWALEALSEALAGEMKTFNVRVAIVEPGIIDTAMARRIEHPETKSPYGQSARFAALFENSLKTPVPPSLVADKILEVANSDTWQLRHPAGPDALPFIQWRAEMTDEDWVDTNAGDDTTFFSRLSPPK</sequence>
<evidence type="ECO:0000259" key="4">
    <source>
        <dbReference type="SMART" id="SM00822"/>
    </source>
</evidence>
<dbReference type="SUPFAM" id="SSF51735">
    <property type="entry name" value="NAD(P)-binding Rossmann-fold domains"/>
    <property type="match status" value="1"/>
</dbReference>
<dbReference type="CDD" id="cd05374">
    <property type="entry name" value="17beta-HSD-like_SDR_c"/>
    <property type="match status" value="1"/>
</dbReference>
<dbReference type="SMART" id="SM00822">
    <property type="entry name" value="PKS_KR"/>
    <property type="match status" value="1"/>
</dbReference>
<dbReference type="AlphaFoldDB" id="A0A9X0QB17"/>
<dbReference type="Pfam" id="PF00106">
    <property type="entry name" value="adh_short"/>
    <property type="match status" value="1"/>
</dbReference>
<evidence type="ECO:0000256" key="3">
    <source>
        <dbReference type="RuleBase" id="RU000363"/>
    </source>
</evidence>
<keyword evidence="6" id="KW-1185">Reference proteome</keyword>
<comment type="caution">
    <text evidence="5">The sequence shown here is derived from an EMBL/GenBank/DDBJ whole genome shotgun (WGS) entry which is preliminary data.</text>
</comment>
<evidence type="ECO:0000313" key="5">
    <source>
        <dbReference type="EMBL" id="MBB5327087.1"/>
    </source>
</evidence>
<dbReference type="InterPro" id="IPR051911">
    <property type="entry name" value="SDR_oxidoreductase"/>
</dbReference>
<evidence type="ECO:0000256" key="1">
    <source>
        <dbReference type="ARBA" id="ARBA00006484"/>
    </source>
</evidence>
<evidence type="ECO:0000313" key="6">
    <source>
        <dbReference type="Proteomes" id="UP000535182"/>
    </source>
</evidence>
<accession>A0A9X0QB17</accession>
<comment type="similarity">
    <text evidence="1 3">Belongs to the short-chain dehydrogenases/reductases (SDR) family.</text>
</comment>
<dbReference type="PRINTS" id="PR00080">
    <property type="entry name" value="SDRFAMILY"/>
</dbReference>